<keyword evidence="2" id="KW-1185">Reference proteome</keyword>
<dbReference type="Proteomes" id="UP000017184">
    <property type="component" value="Chromosome"/>
</dbReference>
<evidence type="ECO:0000313" key="2">
    <source>
        <dbReference type="Proteomes" id="UP000017184"/>
    </source>
</evidence>
<accession>U5N9P3</accession>
<proteinExistence type="predicted"/>
<protein>
    <submittedName>
        <fullName evidence="1">Uncharacterized protein</fullName>
    </submittedName>
</protein>
<name>U5N9P3_9BURK</name>
<dbReference type="EMBL" id="CP004885">
    <property type="protein sequence ID" value="AGX88035.1"/>
    <property type="molecule type" value="Genomic_DNA"/>
</dbReference>
<evidence type="ECO:0000313" key="1">
    <source>
        <dbReference type="EMBL" id="AGX88035.1"/>
    </source>
</evidence>
<dbReference type="KEGG" id="cbx:Cenrod_1959"/>
<organism evidence="1 2">
    <name type="scientific">Candidatus Symbiobacter mobilis CR</name>
    <dbReference type="NCBI Taxonomy" id="946483"/>
    <lineage>
        <taxon>Bacteria</taxon>
        <taxon>Pseudomonadati</taxon>
        <taxon>Pseudomonadota</taxon>
        <taxon>Betaproteobacteria</taxon>
        <taxon>Burkholderiales</taxon>
        <taxon>Comamonadaceae</taxon>
    </lineage>
</organism>
<reference evidence="1 2" key="1">
    <citation type="journal article" date="2013" name="Genome Biol.">
        <title>Genomic analysis reveals key aspects of prokaryotic symbiosis in the phototrophic consortium "Chlorochromatium aggregatum".</title>
        <authorList>
            <person name="Liu Z."/>
            <person name="Muller J."/>
            <person name="Li T."/>
            <person name="Alvey R.M."/>
            <person name="Vogl K."/>
            <person name="Frigaard N.U."/>
            <person name="Rockwell N.C."/>
            <person name="Boyd E.S."/>
            <person name="Tomsho L.P."/>
            <person name="Schuster S.C."/>
            <person name="Henke P."/>
            <person name="Rohde M."/>
            <person name="Overmann J."/>
            <person name="Bryant D.A."/>
        </authorList>
    </citation>
    <scope>NUCLEOTIDE SEQUENCE [LARGE SCALE GENOMIC DNA]</scope>
    <source>
        <strain evidence="1">CR</strain>
    </source>
</reference>
<dbReference type="HOGENOM" id="CLU_3388669_0_0_4"/>
<dbReference type="STRING" id="946483.Cenrod_1959"/>
<sequence length="32" mass="3560">MGLTSKVRGDALQRDIPLDYEVCAQHGRELMG</sequence>
<gene>
    <name evidence="1" type="ORF">Cenrod_1959</name>
</gene>
<dbReference type="AlphaFoldDB" id="U5N9P3"/>